<feature type="region of interest" description="Disordered" evidence="8">
    <location>
        <begin position="372"/>
        <end position="393"/>
    </location>
</feature>
<dbReference type="InterPro" id="IPR000330">
    <property type="entry name" value="SNF2_N"/>
</dbReference>
<organism evidence="12 13">
    <name type="scientific">Marasmius tenuissimus</name>
    <dbReference type="NCBI Taxonomy" id="585030"/>
    <lineage>
        <taxon>Eukaryota</taxon>
        <taxon>Fungi</taxon>
        <taxon>Dikarya</taxon>
        <taxon>Basidiomycota</taxon>
        <taxon>Agaricomycotina</taxon>
        <taxon>Agaricomycetes</taxon>
        <taxon>Agaricomycetidae</taxon>
        <taxon>Agaricales</taxon>
        <taxon>Marasmiineae</taxon>
        <taxon>Marasmiaceae</taxon>
        <taxon>Marasmius</taxon>
    </lineage>
</organism>
<feature type="region of interest" description="Disordered" evidence="8">
    <location>
        <begin position="1084"/>
        <end position="1106"/>
    </location>
</feature>
<feature type="region of interest" description="Disordered" evidence="8">
    <location>
        <begin position="1036"/>
        <end position="1057"/>
    </location>
</feature>
<dbReference type="SMART" id="SM00490">
    <property type="entry name" value="HELICc"/>
    <property type="match status" value="1"/>
</dbReference>
<evidence type="ECO:0000313" key="13">
    <source>
        <dbReference type="Proteomes" id="UP001437256"/>
    </source>
</evidence>
<accession>A0ABR3A6P4</accession>
<keyword evidence="6" id="KW-0862">Zinc</keyword>
<keyword evidence="6" id="KW-0479">Metal-binding</keyword>
<feature type="compositionally biased region" description="Polar residues" evidence="8">
    <location>
        <begin position="124"/>
        <end position="133"/>
    </location>
</feature>
<keyword evidence="6" id="KW-0863">Zinc-finger</keyword>
<keyword evidence="13" id="KW-1185">Reference proteome</keyword>
<evidence type="ECO:0000313" key="12">
    <source>
        <dbReference type="EMBL" id="KAL0069581.1"/>
    </source>
</evidence>
<evidence type="ECO:0000259" key="9">
    <source>
        <dbReference type="PROSITE" id="PS50089"/>
    </source>
</evidence>
<keyword evidence="7" id="KW-0175">Coiled coil</keyword>
<feature type="region of interest" description="Disordered" evidence="8">
    <location>
        <begin position="106"/>
        <end position="170"/>
    </location>
</feature>
<evidence type="ECO:0000259" key="10">
    <source>
        <dbReference type="PROSITE" id="PS51192"/>
    </source>
</evidence>
<evidence type="ECO:0000256" key="2">
    <source>
        <dbReference type="ARBA" id="ARBA00022741"/>
    </source>
</evidence>
<evidence type="ECO:0000256" key="8">
    <source>
        <dbReference type="SAM" id="MobiDB-lite"/>
    </source>
</evidence>
<dbReference type="SMART" id="SM00487">
    <property type="entry name" value="DEXDc"/>
    <property type="match status" value="1"/>
</dbReference>
<dbReference type="SUPFAM" id="SSF57850">
    <property type="entry name" value="RING/U-box"/>
    <property type="match status" value="1"/>
</dbReference>
<feature type="coiled-coil region" evidence="7">
    <location>
        <begin position="297"/>
        <end position="324"/>
    </location>
</feature>
<dbReference type="InterPro" id="IPR027417">
    <property type="entry name" value="P-loop_NTPase"/>
</dbReference>
<evidence type="ECO:0000256" key="4">
    <source>
        <dbReference type="ARBA" id="ARBA00022806"/>
    </source>
</evidence>
<proteinExistence type="inferred from homology"/>
<evidence type="ECO:0000256" key="1">
    <source>
        <dbReference type="ARBA" id="ARBA00007025"/>
    </source>
</evidence>
<keyword evidence="4" id="KW-0347">Helicase</keyword>
<comment type="caution">
    <text evidence="12">The sequence shown here is derived from an EMBL/GenBank/DDBJ whole genome shotgun (WGS) entry which is preliminary data.</text>
</comment>
<feature type="compositionally biased region" description="Basic and acidic residues" evidence="8">
    <location>
        <begin position="1042"/>
        <end position="1054"/>
    </location>
</feature>
<dbReference type="InterPro" id="IPR001841">
    <property type="entry name" value="Znf_RING"/>
</dbReference>
<keyword evidence="2" id="KW-0547">Nucleotide-binding</keyword>
<dbReference type="SUPFAM" id="SSF52540">
    <property type="entry name" value="P-loop containing nucleoside triphosphate hydrolases"/>
    <property type="match status" value="2"/>
</dbReference>
<dbReference type="PROSITE" id="PS51192">
    <property type="entry name" value="HELICASE_ATP_BIND_1"/>
    <property type="match status" value="1"/>
</dbReference>
<dbReference type="PANTHER" id="PTHR45626">
    <property type="entry name" value="TRANSCRIPTION TERMINATION FACTOR 2-RELATED"/>
    <property type="match status" value="1"/>
</dbReference>
<feature type="domain" description="RING-type" evidence="9">
    <location>
        <begin position="906"/>
        <end position="959"/>
    </location>
</feature>
<evidence type="ECO:0000256" key="6">
    <source>
        <dbReference type="PROSITE-ProRule" id="PRU00175"/>
    </source>
</evidence>
<protein>
    <submittedName>
        <fullName evidence="12">Uncharacterized protein</fullName>
    </submittedName>
</protein>
<dbReference type="EMBL" id="JBBXMP010000011">
    <property type="protein sequence ID" value="KAL0069581.1"/>
    <property type="molecule type" value="Genomic_DNA"/>
</dbReference>
<dbReference type="CDD" id="cd18793">
    <property type="entry name" value="SF2_C_SNF"/>
    <property type="match status" value="1"/>
</dbReference>
<dbReference type="PROSITE" id="PS51194">
    <property type="entry name" value="HELICASE_CTER"/>
    <property type="match status" value="1"/>
</dbReference>
<dbReference type="Pfam" id="PF00176">
    <property type="entry name" value="SNF2-rel_dom"/>
    <property type="match status" value="1"/>
</dbReference>
<name>A0ABR3A6P4_9AGAR</name>
<evidence type="ECO:0000256" key="3">
    <source>
        <dbReference type="ARBA" id="ARBA00022801"/>
    </source>
</evidence>
<dbReference type="Pfam" id="PF13923">
    <property type="entry name" value="zf-C3HC4_2"/>
    <property type="match status" value="1"/>
</dbReference>
<evidence type="ECO:0000259" key="11">
    <source>
        <dbReference type="PROSITE" id="PS51194"/>
    </source>
</evidence>
<comment type="similarity">
    <text evidence="1">Belongs to the SNF2/RAD54 helicase family.</text>
</comment>
<feature type="compositionally biased region" description="Basic and acidic residues" evidence="8">
    <location>
        <begin position="982"/>
        <end position="991"/>
    </location>
</feature>
<dbReference type="PROSITE" id="PS50089">
    <property type="entry name" value="ZF_RING_2"/>
    <property type="match status" value="1"/>
</dbReference>
<evidence type="ECO:0000256" key="7">
    <source>
        <dbReference type="SAM" id="Coils"/>
    </source>
</evidence>
<feature type="region of interest" description="Disordered" evidence="8">
    <location>
        <begin position="974"/>
        <end position="998"/>
    </location>
</feature>
<sequence length="1334" mass="150526">MVQHTPEQVLQFAKFHLAGLRWHTLPDNEVPQSYIDTLTSFLKDYPEDTNFRIVAQAEKGYGTIRCNEEGCRSDPLIQLERNSRLQDGGLKDGIGSLSKYRTHIIRHPSHTDARNKRVQDENTRQGNLNNTPSVLIKRERSVRSLSGTKPSTSGAHPLPFPDTPHKVAPARTPSTSIAAAKPLTPLEIARRRFRASEGGISVKPEPIEASVPLKRRTSESIDQATPAGSSAALQRKPFVASLSRIQDSKALVPKTGGSPQAGQPDIADAKEKIRSVQSSISHKTELMNALLRKRKKMQADYTRINRYQQEIEALNREKDGLTRYIPTAPLSPQKRPMVFSWTPQVSVKPEPIVKTEHDLLQSDLYGNTTPVAGPSSAPTRPIVLPPPPFLKQDPYLSEDEPDVRFTGEAAAINIAQRFMSVIPQVAPMHDSYDENGDFYGRGRDLFEGPQAKADDIEKFLVEAGNAEQFDGSATVDKALKKLGLPSVYVPLPNMEVALMPHQTIGVAWMIEKESGKIMGGCLADEMGLGKTVQMIALMTKNRSTNPSCKTNLIIAPLALLDQWKMEIELKTSDAFKCLVYHGNNKPRRKSDLLSYDVTMSLEWPDEEGEKRRKKSAAKKKADDFIVNDSDSDDEPAAKRRKKERGLLFQVDFYRIILDEAQVIRSRKTRASRAITDLSAKYRWCLTGTPIINSLADTYGYIRFLRIRPFYDWNEFNEQVARPEKKNRKSLSAVKIFGLTFLAAAVAVLRLQKIFDTFLLRRKKDTMLDGKRLIELPPRNVYLNKLEFSEEEKEIYEMVERKSQAIFNRFLRAGTVLKNYSQVLVLLLRLRQICSHPCLIQEQGGAFVMPDEVENEMRPEVRRELARARDLVSPAFVVKMKERFKDEALKRIQAEKESAEATVEEECPICYDAFTDPVITPCAHVFCRECTLNVLNSPHVELTDNPIRYQPDERPCPACRSPINANRLFMRSAFEPTDEDLFPPEKPEKSNDTDSEMMEVDTVVPAKKRAVKGKAKAKAAPAVKDLSGVIDIDALATDSEGDAPSKEPRRSDRPGKLPVYVISDSEDDQEEDAGSDDSMDDFIVQSDEEEEEKDARREQKKSLGRRKAQIVLDSDDEIEDTPEEKEVIFGSKKKKRTKTPEEIKLLPRFLPSTKMKWMMEEVQRLFREKPDEKILIISQWTGCLTLVSDYLSEYDVRHVKYQGDMTRPKREQAVRVFMSKDNAPIMLMSMKCGGVGLNLTRGNNVISLDLGWSQAIENQAFDRVHRLGQAKDVNIHRLVIGNTVEDRIMALQERKQNLADGSLGEGNGKKIGKMTVKELAGLFGVDERGRVVTAR</sequence>
<dbReference type="InterPro" id="IPR050628">
    <property type="entry name" value="SNF2_RAD54_helicase_TF"/>
</dbReference>
<dbReference type="InterPro" id="IPR038718">
    <property type="entry name" value="SNF2-like_sf"/>
</dbReference>
<dbReference type="PANTHER" id="PTHR45626:SF16">
    <property type="entry name" value="ATP-DEPENDENT HELICASE ULS1"/>
    <property type="match status" value="1"/>
</dbReference>
<keyword evidence="3" id="KW-0378">Hydrolase</keyword>
<gene>
    <name evidence="12" type="ORF">AAF712_003239</name>
</gene>
<feature type="compositionally biased region" description="Basic and acidic residues" evidence="8">
    <location>
        <begin position="109"/>
        <end position="123"/>
    </location>
</feature>
<dbReference type="InterPro" id="IPR049730">
    <property type="entry name" value="SNF2/RAD54-like_C"/>
</dbReference>
<dbReference type="Gene3D" id="3.40.50.300">
    <property type="entry name" value="P-loop containing nucleotide triphosphate hydrolases"/>
    <property type="match status" value="1"/>
</dbReference>
<feature type="domain" description="Helicase C-terminal" evidence="11">
    <location>
        <begin position="1153"/>
        <end position="1319"/>
    </location>
</feature>
<dbReference type="SMART" id="SM00184">
    <property type="entry name" value="RING"/>
    <property type="match status" value="1"/>
</dbReference>
<feature type="domain" description="Helicase ATP-binding" evidence="10">
    <location>
        <begin position="511"/>
        <end position="707"/>
    </location>
</feature>
<keyword evidence="5" id="KW-0067">ATP-binding</keyword>
<dbReference type="InterPro" id="IPR014001">
    <property type="entry name" value="Helicase_ATP-bd"/>
</dbReference>
<dbReference type="InterPro" id="IPR013083">
    <property type="entry name" value="Znf_RING/FYVE/PHD"/>
</dbReference>
<dbReference type="CDD" id="cd18008">
    <property type="entry name" value="DEXDc_SHPRH-like"/>
    <property type="match status" value="1"/>
</dbReference>
<dbReference type="Gene3D" id="3.40.50.10810">
    <property type="entry name" value="Tandem AAA-ATPase domain"/>
    <property type="match status" value="1"/>
</dbReference>
<evidence type="ECO:0000256" key="5">
    <source>
        <dbReference type="ARBA" id="ARBA00022840"/>
    </source>
</evidence>
<reference evidence="12 13" key="1">
    <citation type="submission" date="2024-05" db="EMBL/GenBank/DDBJ databases">
        <title>A draft genome resource for the thread blight pathogen Marasmius tenuissimus strain MS-2.</title>
        <authorList>
            <person name="Yulfo-Soto G.E."/>
            <person name="Baruah I.K."/>
            <person name="Amoako-Attah I."/>
            <person name="Bukari Y."/>
            <person name="Meinhardt L.W."/>
            <person name="Bailey B.A."/>
            <person name="Cohen S.P."/>
        </authorList>
    </citation>
    <scope>NUCLEOTIDE SEQUENCE [LARGE SCALE GENOMIC DNA]</scope>
    <source>
        <strain evidence="12 13">MS-2</strain>
    </source>
</reference>
<dbReference type="Gene3D" id="3.30.40.10">
    <property type="entry name" value="Zinc/RING finger domain, C3HC4 (zinc finger)"/>
    <property type="match status" value="1"/>
</dbReference>
<dbReference type="Pfam" id="PF00271">
    <property type="entry name" value="Helicase_C"/>
    <property type="match status" value="1"/>
</dbReference>
<dbReference type="InterPro" id="IPR001650">
    <property type="entry name" value="Helicase_C-like"/>
</dbReference>
<dbReference type="Proteomes" id="UP001437256">
    <property type="component" value="Unassembled WGS sequence"/>
</dbReference>
<feature type="compositionally biased region" description="Polar residues" evidence="8">
    <location>
        <begin position="143"/>
        <end position="154"/>
    </location>
</feature>